<protein>
    <submittedName>
        <fullName evidence="4">Uncharacterized protein</fullName>
    </submittedName>
</protein>
<feature type="compositionally biased region" description="Low complexity" evidence="3">
    <location>
        <begin position="585"/>
        <end position="595"/>
    </location>
</feature>
<organism evidence="4 5">
    <name type="scientific">Thalassiosira oceanica</name>
    <name type="common">Marine diatom</name>
    <dbReference type="NCBI Taxonomy" id="159749"/>
    <lineage>
        <taxon>Eukaryota</taxon>
        <taxon>Sar</taxon>
        <taxon>Stramenopiles</taxon>
        <taxon>Ochrophyta</taxon>
        <taxon>Bacillariophyta</taxon>
        <taxon>Coscinodiscophyceae</taxon>
        <taxon>Thalassiosirophycidae</taxon>
        <taxon>Thalassiosirales</taxon>
        <taxon>Thalassiosiraceae</taxon>
        <taxon>Thalassiosira</taxon>
    </lineage>
</organism>
<evidence type="ECO:0000313" key="4">
    <source>
        <dbReference type="EMBL" id="EJK63643.1"/>
    </source>
</evidence>
<sequence>MLRLARTKVFCLILSTTGVVQLYLNLALAPQFQSQPLQLDFPVTDHRRGFYTGKLSARDHNPNGERERSQLNEHVRASITVAPPQKYVNKKSDDSSRDVIVYLAQFSQFHSSYGITRPDTLNRSLELLYENYVNKFPTDVIIFHDSVTGPSNVTRTSLSAAYPNLEFRCLRKRDWSLPHGLKAWQHMFWNRPQFSVGYRLMMRWYAVLIWFYLSEEGYTHVMRMDDDSYITSQIRYNLFGFMRQNNKRYAFRQPTVDDGVGRGYNELIDKFLDDHPNVTPPAQIELYKKERYLGFYNNWFMADVSFFLSQPAISLLLAIDESNLIFTQRTGDLVIQSTLVRLFLQPAEVHWFQDFTYEHMTLCKKEKCGLDIPRGCPQNGGMSRGLGQYSDKEWAEVVAKKVKNRFRGLNCIISIGETYVGAKDVRDCQKLSSRCGFYLQLLDGANETAKRSTWQDYLTSMMAIADADKALQFALANKSTVMEYGVFCGVGVADLAGPGNFQRWEEILKIGQNDHHTNLANLGLSSHSPAKDLACTGRATENAETVDENSIQDSMDANRAAAYAFASAVKRESAGVGDEPTMSRPPAGGVPAAAANAAAKC</sequence>
<comment type="caution">
    <text evidence="4">The sequence shown here is derived from an EMBL/GenBank/DDBJ whole genome shotgun (WGS) entry which is preliminary data.</text>
</comment>
<evidence type="ECO:0000313" key="5">
    <source>
        <dbReference type="Proteomes" id="UP000266841"/>
    </source>
</evidence>
<evidence type="ECO:0000256" key="3">
    <source>
        <dbReference type="SAM" id="MobiDB-lite"/>
    </source>
</evidence>
<dbReference type="GO" id="GO:0016020">
    <property type="term" value="C:membrane"/>
    <property type="evidence" value="ECO:0007669"/>
    <property type="project" value="InterPro"/>
</dbReference>
<dbReference type="AlphaFoldDB" id="K0SC28"/>
<evidence type="ECO:0000256" key="2">
    <source>
        <dbReference type="ARBA" id="ARBA00022679"/>
    </source>
</evidence>
<dbReference type="PANTHER" id="PTHR31121:SF6">
    <property type="entry name" value="ALPHA-1,2 MANNOSYLTRANSFERASE KTR1"/>
    <property type="match status" value="1"/>
</dbReference>
<dbReference type="GO" id="GO:0000026">
    <property type="term" value="F:alpha-1,2-mannosyltransferase activity"/>
    <property type="evidence" value="ECO:0007669"/>
    <property type="project" value="TreeGrafter"/>
</dbReference>
<dbReference type="EMBL" id="AGNL01018103">
    <property type="protein sequence ID" value="EJK63643.1"/>
    <property type="molecule type" value="Genomic_DNA"/>
</dbReference>
<dbReference type="PANTHER" id="PTHR31121">
    <property type="entry name" value="ALPHA-1,2 MANNOSYLTRANSFERASE KTR1"/>
    <property type="match status" value="1"/>
</dbReference>
<comment type="similarity">
    <text evidence="1">Belongs to the glycosyltransferase 15 family.</text>
</comment>
<dbReference type="GO" id="GO:0000032">
    <property type="term" value="P:cell wall mannoprotein biosynthetic process"/>
    <property type="evidence" value="ECO:0007669"/>
    <property type="project" value="TreeGrafter"/>
</dbReference>
<dbReference type="InterPro" id="IPR002685">
    <property type="entry name" value="Glyco_trans_15"/>
</dbReference>
<dbReference type="Pfam" id="PF01793">
    <property type="entry name" value="Glyco_transf_15"/>
    <property type="match status" value="1"/>
</dbReference>
<dbReference type="InterPro" id="IPR029044">
    <property type="entry name" value="Nucleotide-diphossugar_trans"/>
</dbReference>
<evidence type="ECO:0000256" key="1">
    <source>
        <dbReference type="ARBA" id="ARBA00007677"/>
    </source>
</evidence>
<dbReference type="eggNOG" id="KOG4472">
    <property type="taxonomic scope" value="Eukaryota"/>
</dbReference>
<dbReference type="OrthoDB" id="439943at2759"/>
<dbReference type="GO" id="GO:0006487">
    <property type="term" value="P:protein N-linked glycosylation"/>
    <property type="evidence" value="ECO:0007669"/>
    <property type="project" value="TreeGrafter"/>
</dbReference>
<dbReference type="Proteomes" id="UP000266841">
    <property type="component" value="Unassembled WGS sequence"/>
</dbReference>
<reference evidence="4 5" key="1">
    <citation type="journal article" date="2012" name="Genome Biol.">
        <title>Genome and low-iron response of an oceanic diatom adapted to chronic iron limitation.</title>
        <authorList>
            <person name="Lommer M."/>
            <person name="Specht M."/>
            <person name="Roy A.S."/>
            <person name="Kraemer L."/>
            <person name="Andreson R."/>
            <person name="Gutowska M.A."/>
            <person name="Wolf J."/>
            <person name="Bergner S.V."/>
            <person name="Schilhabel M.B."/>
            <person name="Klostermeier U.C."/>
            <person name="Beiko R.G."/>
            <person name="Rosenstiel P."/>
            <person name="Hippler M."/>
            <person name="Laroche J."/>
        </authorList>
    </citation>
    <scope>NUCLEOTIDE SEQUENCE [LARGE SCALE GENOMIC DNA]</scope>
    <source>
        <strain evidence="4 5">CCMP1005</strain>
    </source>
</reference>
<dbReference type="GO" id="GO:0005794">
    <property type="term" value="C:Golgi apparatus"/>
    <property type="evidence" value="ECO:0007669"/>
    <property type="project" value="TreeGrafter"/>
</dbReference>
<gene>
    <name evidence="4" type="ORF">THAOC_15685</name>
</gene>
<proteinExistence type="inferred from homology"/>
<accession>K0SC28</accession>
<keyword evidence="2" id="KW-0808">Transferase</keyword>
<feature type="non-terminal residue" evidence="4">
    <location>
        <position position="601"/>
    </location>
</feature>
<dbReference type="SUPFAM" id="SSF53448">
    <property type="entry name" value="Nucleotide-diphospho-sugar transferases"/>
    <property type="match status" value="1"/>
</dbReference>
<keyword evidence="5" id="KW-1185">Reference proteome</keyword>
<feature type="region of interest" description="Disordered" evidence="3">
    <location>
        <begin position="574"/>
        <end position="595"/>
    </location>
</feature>
<name>K0SC28_THAOC</name>
<dbReference type="Gene3D" id="3.90.550.10">
    <property type="entry name" value="Spore Coat Polysaccharide Biosynthesis Protein SpsA, Chain A"/>
    <property type="match status" value="1"/>
</dbReference>